<evidence type="ECO:0000256" key="1">
    <source>
        <dbReference type="ARBA" id="ARBA00022741"/>
    </source>
</evidence>
<feature type="domain" description="HTH luxR-type" evidence="3">
    <location>
        <begin position="832"/>
        <end position="897"/>
    </location>
</feature>
<organism evidence="4">
    <name type="scientific">Micromonospora sp. CCTCC AA 2012012</name>
    <dbReference type="NCBI Taxonomy" id="3111921"/>
    <lineage>
        <taxon>Bacteria</taxon>
        <taxon>Bacillati</taxon>
        <taxon>Actinomycetota</taxon>
        <taxon>Actinomycetes</taxon>
        <taxon>Micromonosporales</taxon>
        <taxon>Micromonosporaceae</taxon>
        <taxon>Micromonospora</taxon>
    </lineage>
</organism>
<dbReference type="InterPro" id="IPR016032">
    <property type="entry name" value="Sig_transdc_resp-reg_C-effctor"/>
</dbReference>
<dbReference type="EMBL" id="CP159342">
    <property type="protein sequence ID" value="XCH76467.1"/>
    <property type="molecule type" value="Genomic_DNA"/>
</dbReference>
<dbReference type="GO" id="GO:0005524">
    <property type="term" value="F:ATP binding"/>
    <property type="evidence" value="ECO:0007669"/>
    <property type="project" value="UniProtKB-KW"/>
</dbReference>
<reference evidence="5" key="2">
    <citation type="submission" date="2024-06" db="EMBL/GenBank/DDBJ databases">
        <title>Micromonospora mangrovi CCTCC AA 2012012 genome sequences.</title>
        <authorList>
            <person name="Gao J."/>
        </authorList>
    </citation>
    <scope>NUCLEOTIDE SEQUENCE</scope>
    <source>
        <strain evidence="5">CCTCC AA 2012012</strain>
    </source>
</reference>
<evidence type="ECO:0000259" key="3">
    <source>
        <dbReference type="PROSITE" id="PS50043"/>
    </source>
</evidence>
<accession>A0AAU7ME44</accession>
<gene>
    <name evidence="5" type="ORF">ABUL08_10355</name>
    <name evidence="4" type="ORF">VK199_10305</name>
</gene>
<dbReference type="RefSeq" id="WP_350936875.1">
    <property type="nucleotide sequence ID" value="NZ_CP157762.1"/>
</dbReference>
<keyword evidence="2" id="KW-0067">ATP-binding</keyword>
<dbReference type="InterPro" id="IPR027417">
    <property type="entry name" value="P-loop_NTPase"/>
</dbReference>
<evidence type="ECO:0000313" key="4">
    <source>
        <dbReference type="EMBL" id="XBP95763.1"/>
    </source>
</evidence>
<dbReference type="EMBL" id="CP157762">
    <property type="protein sequence ID" value="XBP95763.1"/>
    <property type="molecule type" value="Genomic_DNA"/>
</dbReference>
<dbReference type="InterPro" id="IPR000792">
    <property type="entry name" value="Tscrpt_reg_LuxR_C"/>
</dbReference>
<dbReference type="Pfam" id="PF00196">
    <property type="entry name" value="GerE"/>
    <property type="match status" value="1"/>
</dbReference>
<dbReference type="PANTHER" id="PTHR16305:SF35">
    <property type="entry name" value="TRANSCRIPTIONAL ACTIVATOR DOMAIN"/>
    <property type="match status" value="1"/>
</dbReference>
<reference evidence="4" key="1">
    <citation type="submission" date="2024-01" db="EMBL/GenBank/DDBJ databases">
        <title>The genome sequence of Micromonospora mangrovi CCTCC AA 2012012.</title>
        <authorList>
            <person name="Gao J."/>
        </authorList>
    </citation>
    <scope>NUCLEOTIDE SEQUENCE</scope>
    <source>
        <strain evidence="4">CCTCC AA 2012012</strain>
    </source>
</reference>
<dbReference type="PROSITE" id="PS50043">
    <property type="entry name" value="HTH_LUXR_2"/>
    <property type="match status" value="1"/>
</dbReference>
<evidence type="ECO:0000313" key="5">
    <source>
        <dbReference type="EMBL" id="XCH76467.1"/>
    </source>
</evidence>
<dbReference type="GO" id="GO:0005737">
    <property type="term" value="C:cytoplasm"/>
    <property type="evidence" value="ECO:0007669"/>
    <property type="project" value="TreeGrafter"/>
</dbReference>
<dbReference type="CDD" id="cd06170">
    <property type="entry name" value="LuxR_C_like"/>
    <property type="match status" value="1"/>
</dbReference>
<name>A0AAU7ME44_9ACTN</name>
<protein>
    <submittedName>
        <fullName evidence="4">LuxR family transcriptional regulator</fullName>
    </submittedName>
</protein>
<dbReference type="InterPro" id="IPR036388">
    <property type="entry name" value="WH-like_DNA-bd_sf"/>
</dbReference>
<sequence>MLYGRDAESAVLSRVLDTVRSGGSAALVVRGEPGIGKTALLAHADTSGLRVLGGVGVESEAELPFAGLHLLLHPVLDRLDAVPPVQAEALRGALGLAEAGAPDRFLVGLAVLSLLSELADDGPLLAVVDDAQWLDRASADALLFAARRLGAEPVGLLFAARPDGFPAPGVPELPLGGLDPSAAAALLAAHAADLDAGTRYRVLADAVGNPLALIELPAVAASAGAALPDRLRDAFQARVRTLPDGVRAMLEVVAADDTGDLGVLLRAAGKLGADGTDLDVAVRAGLVTADGTVTFRHPLVRAAVWHGTPPGRRIAVHDALAAALDRPGDADRRAWHLASATTGTDERVAAELERTAAWAGERSGHAAAAAAYERAAQLSADPAAHLRRLTLAAEAAAEAGDLDRSDALAARAERPGADDPVLAARLTAVRAAADFWRGALPSAHGRLLRGATRVAATDRHLALSLLVEALHVGWYAGERELSESVARLRAALVPDDPLTPLARLSMHAVTPIVGVTDDGDGVDWAAPGAMIEVARTAADEPGVAILVAGLGLILGQETVTVELAEEQVDRARRQGRVGWLPQALFYLACGWQFAGWPAQATAATQEALAIARDTDQRQWIDRLGEPLAYLSAVAGDEDECRRITDEALARVAGGDPAWQVPWVYAALGLLELGQGRAGSALTWLTPLADGRARFHVSATRSTPDLVEAAVRTGRPEAAVEAFRQYERWAAHARQPWIDAVVLRCRALLGPDETAGESYAAALSAYRRLNRPFDEARTALLYGEWLRRGRRRAEARTYLAAALDGFEKVGATPWAARTRTELAAAGTPAPSRPTGLAARLTPQELQIVTLAASGLSNKDIATRLFLSARTVGYHLYKAYPKLGVVSRAELSDLDLTGV</sequence>
<proteinExistence type="predicted"/>
<keyword evidence="1" id="KW-0547">Nucleotide-binding</keyword>
<dbReference type="Pfam" id="PF13191">
    <property type="entry name" value="AAA_16"/>
    <property type="match status" value="1"/>
</dbReference>
<dbReference type="PRINTS" id="PR00038">
    <property type="entry name" value="HTHLUXR"/>
</dbReference>
<evidence type="ECO:0000256" key="2">
    <source>
        <dbReference type="ARBA" id="ARBA00022840"/>
    </source>
</evidence>
<dbReference type="Gene3D" id="1.10.10.10">
    <property type="entry name" value="Winged helix-like DNA-binding domain superfamily/Winged helix DNA-binding domain"/>
    <property type="match status" value="1"/>
</dbReference>
<dbReference type="AlphaFoldDB" id="A0AAU7ME44"/>
<dbReference type="GO" id="GO:0004016">
    <property type="term" value="F:adenylate cyclase activity"/>
    <property type="evidence" value="ECO:0007669"/>
    <property type="project" value="TreeGrafter"/>
</dbReference>
<dbReference type="InterPro" id="IPR041664">
    <property type="entry name" value="AAA_16"/>
</dbReference>
<dbReference type="SMART" id="SM00421">
    <property type="entry name" value="HTH_LUXR"/>
    <property type="match status" value="1"/>
</dbReference>
<dbReference type="SUPFAM" id="SSF46894">
    <property type="entry name" value="C-terminal effector domain of the bipartite response regulators"/>
    <property type="match status" value="1"/>
</dbReference>
<dbReference type="GO" id="GO:0003677">
    <property type="term" value="F:DNA binding"/>
    <property type="evidence" value="ECO:0007669"/>
    <property type="project" value="InterPro"/>
</dbReference>
<dbReference type="GO" id="GO:0006355">
    <property type="term" value="P:regulation of DNA-templated transcription"/>
    <property type="evidence" value="ECO:0007669"/>
    <property type="project" value="InterPro"/>
</dbReference>
<dbReference type="PANTHER" id="PTHR16305">
    <property type="entry name" value="TESTICULAR SOLUBLE ADENYLYL CYCLASE"/>
    <property type="match status" value="1"/>
</dbReference>
<dbReference type="SUPFAM" id="SSF52540">
    <property type="entry name" value="P-loop containing nucleoside triphosphate hydrolases"/>
    <property type="match status" value="1"/>
</dbReference>